<evidence type="ECO:0000256" key="3">
    <source>
        <dbReference type="ARBA" id="ARBA00011918"/>
    </source>
</evidence>
<accession>A0ABM3MQ63</accession>
<dbReference type="Pfam" id="PF01035">
    <property type="entry name" value="DNA_binding_1"/>
    <property type="match status" value="1"/>
</dbReference>
<dbReference type="Gene3D" id="3.30.160.70">
    <property type="entry name" value="Methylated DNA-protein cysteine methyltransferase domain"/>
    <property type="match status" value="1"/>
</dbReference>
<evidence type="ECO:0000256" key="2">
    <source>
        <dbReference type="ARBA" id="ARBA00008711"/>
    </source>
</evidence>
<dbReference type="CDD" id="cd06445">
    <property type="entry name" value="ATase"/>
    <property type="match status" value="1"/>
</dbReference>
<evidence type="ECO:0000256" key="10">
    <source>
        <dbReference type="ARBA" id="ARBA00031621"/>
    </source>
</evidence>
<keyword evidence="8" id="KW-0234">DNA repair</keyword>
<dbReference type="PANTHER" id="PTHR10815:SF13">
    <property type="entry name" value="METHYLATED-DNA--PROTEIN-CYSTEINE METHYLTRANSFERASE"/>
    <property type="match status" value="1"/>
</dbReference>
<sequence>MSLSKLISKYSNNSIITLIITTIDSPVGKIVAAADDEFLYLVTFEDSKKIDKKLRALSKELPCNFLEGTNKVLKKLKHELSEYFKGNLKIFSVQIKAIGSDFQKQVWDQLQQVPYGTYQTYGDIAKSLGRSGNHSRAVGGACGANTHLLVVPCHRVVASNSKGGFSSGIDRKEWLLEHEKKYTT</sequence>
<keyword evidence="5" id="KW-0489">Methyltransferase</keyword>
<dbReference type="PROSITE" id="PS00374">
    <property type="entry name" value="MGMT"/>
    <property type="match status" value="1"/>
</dbReference>
<feature type="domain" description="Methylated-DNA-[protein]-cysteine S-methyltransferase DNA binding" evidence="12">
    <location>
        <begin position="101"/>
        <end position="180"/>
    </location>
</feature>
<evidence type="ECO:0000259" key="12">
    <source>
        <dbReference type="Pfam" id="PF01035"/>
    </source>
</evidence>
<dbReference type="GeneID" id="128201196"/>
<comment type="catalytic activity">
    <reaction evidence="11">
        <text>a 6-O-methyl-2'-deoxyguanosine in DNA + L-cysteinyl-[protein] = S-methyl-L-cysteinyl-[protein] + a 2'-deoxyguanosine in DNA</text>
        <dbReference type="Rhea" id="RHEA:24000"/>
        <dbReference type="Rhea" id="RHEA-COMP:10131"/>
        <dbReference type="Rhea" id="RHEA-COMP:10132"/>
        <dbReference type="Rhea" id="RHEA-COMP:11367"/>
        <dbReference type="Rhea" id="RHEA-COMP:11368"/>
        <dbReference type="ChEBI" id="CHEBI:29950"/>
        <dbReference type="ChEBI" id="CHEBI:82612"/>
        <dbReference type="ChEBI" id="CHEBI:85445"/>
        <dbReference type="ChEBI" id="CHEBI:85448"/>
        <dbReference type="EC" id="2.1.1.63"/>
    </reaction>
</comment>
<dbReference type="RefSeq" id="XP_052753370.1">
    <property type="nucleotide sequence ID" value="XM_052897410.1"/>
</dbReference>
<comment type="catalytic activity">
    <reaction evidence="1">
        <text>a 4-O-methyl-thymidine in DNA + L-cysteinyl-[protein] = a thymidine in DNA + S-methyl-L-cysteinyl-[protein]</text>
        <dbReference type="Rhea" id="RHEA:53428"/>
        <dbReference type="Rhea" id="RHEA-COMP:10131"/>
        <dbReference type="Rhea" id="RHEA-COMP:10132"/>
        <dbReference type="Rhea" id="RHEA-COMP:13555"/>
        <dbReference type="Rhea" id="RHEA-COMP:13556"/>
        <dbReference type="ChEBI" id="CHEBI:29950"/>
        <dbReference type="ChEBI" id="CHEBI:82612"/>
        <dbReference type="ChEBI" id="CHEBI:137386"/>
        <dbReference type="ChEBI" id="CHEBI:137387"/>
        <dbReference type="EC" id="2.1.1.63"/>
    </reaction>
</comment>
<dbReference type="NCBIfam" id="TIGR00589">
    <property type="entry name" value="ogt"/>
    <property type="match status" value="1"/>
</dbReference>
<dbReference type="Gene3D" id="1.10.10.10">
    <property type="entry name" value="Winged helix-like DNA-binding domain superfamily/Winged helix DNA-binding domain"/>
    <property type="match status" value="1"/>
</dbReference>
<evidence type="ECO:0000256" key="4">
    <source>
        <dbReference type="ARBA" id="ARBA00015377"/>
    </source>
</evidence>
<name>A0ABM3MQ63_GALME</name>
<evidence type="ECO:0000256" key="8">
    <source>
        <dbReference type="ARBA" id="ARBA00023204"/>
    </source>
</evidence>
<proteinExistence type="inferred from homology"/>
<dbReference type="InterPro" id="IPR008332">
    <property type="entry name" value="MethylG_MeTrfase_N"/>
</dbReference>
<dbReference type="InterPro" id="IPR036631">
    <property type="entry name" value="MGMT_N_sf"/>
</dbReference>
<dbReference type="SUPFAM" id="SSF46767">
    <property type="entry name" value="Methylated DNA-protein cysteine methyltransferase, C-terminal domain"/>
    <property type="match status" value="1"/>
</dbReference>
<evidence type="ECO:0000256" key="6">
    <source>
        <dbReference type="ARBA" id="ARBA00022679"/>
    </source>
</evidence>
<keyword evidence="14" id="KW-1185">Reference proteome</keyword>
<evidence type="ECO:0000256" key="11">
    <source>
        <dbReference type="ARBA" id="ARBA00049348"/>
    </source>
</evidence>
<comment type="similarity">
    <text evidence="2">Belongs to the MGMT family.</text>
</comment>
<keyword evidence="6" id="KW-0808">Transferase</keyword>
<reference evidence="15" key="1">
    <citation type="submission" date="2025-08" db="UniProtKB">
        <authorList>
            <consortium name="RefSeq"/>
        </authorList>
    </citation>
    <scope>IDENTIFICATION</scope>
    <source>
        <tissue evidence="15">Whole larvae</tissue>
    </source>
</reference>
<organism evidence="14 15">
    <name type="scientific">Galleria mellonella</name>
    <name type="common">Greater wax moth</name>
    <dbReference type="NCBI Taxonomy" id="7137"/>
    <lineage>
        <taxon>Eukaryota</taxon>
        <taxon>Metazoa</taxon>
        <taxon>Ecdysozoa</taxon>
        <taxon>Arthropoda</taxon>
        <taxon>Hexapoda</taxon>
        <taxon>Insecta</taxon>
        <taxon>Pterygota</taxon>
        <taxon>Neoptera</taxon>
        <taxon>Endopterygota</taxon>
        <taxon>Lepidoptera</taxon>
        <taxon>Glossata</taxon>
        <taxon>Ditrysia</taxon>
        <taxon>Pyraloidea</taxon>
        <taxon>Pyralidae</taxon>
        <taxon>Galleriinae</taxon>
        <taxon>Galleria</taxon>
    </lineage>
</organism>
<evidence type="ECO:0000313" key="15">
    <source>
        <dbReference type="RefSeq" id="XP_052753370.1"/>
    </source>
</evidence>
<evidence type="ECO:0000256" key="5">
    <source>
        <dbReference type="ARBA" id="ARBA00022603"/>
    </source>
</evidence>
<dbReference type="InterPro" id="IPR001497">
    <property type="entry name" value="MethylDNA_cys_MeTrfase_AS"/>
</dbReference>
<feature type="domain" description="Methylguanine DNA methyltransferase ribonuclease-like" evidence="13">
    <location>
        <begin position="20"/>
        <end position="96"/>
    </location>
</feature>
<evidence type="ECO:0000256" key="9">
    <source>
        <dbReference type="ARBA" id="ARBA00030795"/>
    </source>
</evidence>
<dbReference type="SUPFAM" id="SSF53155">
    <property type="entry name" value="Methylated DNA-protein cysteine methyltransferase domain"/>
    <property type="match status" value="1"/>
</dbReference>
<dbReference type="Pfam" id="PF02870">
    <property type="entry name" value="Methyltransf_1N"/>
    <property type="match status" value="1"/>
</dbReference>
<evidence type="ECO:0000256" key="7">
    <source>
        <dbReference type="ARBA" id="ARBA00022763"/>
    </source>
</evidence>
<dbReference type="InterPro" id="IPR036388">
    <property type="entry name" value="WH-like_DNA-bd_sf"/>
</dbReference>
<evidence type="ECO:0000256" key="1">
    <source>
        <dbReference type="ARBA" id="ARBA00001286"/>
    </source>
</evidence>
<protein>
    <recommendedName>
        <fullName evidence="4">Methylated-DNA--protein-cysteine methyltransferase</fullName>
        <ecNumber evidence="3">2.1.1.63</ecNumber>
    </recommendedName>
    <alternativeName>
        <fullName evidence="9">6-O-methylguanine-DNA methyltransferase</fullName>
    </alternativeName>
    <alternativeName>
        <fullName evidence="10">O-6-methylguanine-DNA-alkyltransferase</fullName>
    </alternativeName>
</protein>
<dbReference type="InterPro" id="IPR036217">
    <property type="entry name" value="MethylDNA_cys_MeTrfase_DNAb"/>
</dbReference>
<evidence type="ECO:0000313" key="14">
    <source>
        <dbReference type="Proteomes" id="UP001652740"/>
    </source>
</evidence>
<dbReference type="PANTHER" id="PTHR10815">
    <property type="entry name" value="METHYLATED-DNA--PROTEIN-CYSTEINE METHYLTRANSFERASE"/>
    <property type="match status" value="1"/>
</dbReference>
<dbReference type="Proteomes" id="UP001652740">
    <property type="component" value="Unplaced"/>
</dbReference>
<dbReference type="EC" id="2.1.1.63" evidence="3"/>
<keyword evidence="7" id="KW-0227">DNA damage</keyword>
<evidence type="ECO:0000259" key="13">
    <source>
        <dbReference type="Pfam" id="PF02870"/>
    </source>
</evidence>
<gene>
    <name evidence="15" type="primary">LOC128201196</name>
</gene>
<dbReference type="InterPro" id="IPR014048">
    <property type="entry name" value="MethylDNA_cys_MeTrfase_DNA-bd"/>
</dbReference>